<dbReference type="SMART" id="SM00066">
    <property type="entry name" value="GAL4"/>
    <property type="match status" value="1"/>
</dbReference>
<dbReference type="SMART" id="SM00906">
    <property type="entry name" value="Fungal_trans"/>
    <property type="match status" value="1"/>
</dbReference>
<reference evidence="11" key="1">
    <citation type="submission" date="2021-03" db="EMBL/GenBank/DDBJ databases">
        <authorList>
            <person name="Palmer J.M."/>
        </authorList>
    </citation>
    <scope>NUCLEOTIDE SEQUENCE</scope>
    <source>
        <strain evidence="11">ARV_011</strain>
    </source>
</reference>
<feature type="domain" description="Zn(2)-C6 fungal-type" evidence="10">
    <location>
        <begin position="113"/>
        <end position="146"/>
    </location>
</feature>
<dbReference type="Gene3D" id="4.10.240.10">
    <property type="entry name" value="Zn(2)-C6 fungal-type DNA-binding domain"/>
    <property type="match status" value="1"/>
</dbReference>
<evidence type="ECO:0000256" key="5">
    <source>
        <dbReference type="ARBA" id="ARBA00023125"/>
    </source>
</evidence>
<evidence type="ECO:0000256" key="7">
    <source>
        <dbReference type="ARBA" id="ARBA00023242"/>
    </source>
</evidence>
<evidence type="ECO:0000256" key="4">
    <source>
        <dbReference type="ARBA" id="ARBA00023015"/>
    </source>
</evidence>
<dbReference type="InterPro" id="IPR007219">
    <property type="entry name" value="XnlR_reg_dom"/>
</dbReference>
<evidence type="ECO:0000256" key="8">
    <source>
        <dbReference type="SAM" id="Coils"/>
    </source>
</evidence>
<keyword evidence="7" id="KW-0539">Nucleus</keyword>
<feature type="region of interest" description="Disordered" evidence="9">
    <location>
        <begin position="1"/>
        <end position="72"/>
    </location>
</feature>
<comment type="caution">
    <text evidence="11">The sequence shown here is derived from an EMBL/GenBank/DDBJ whole genome shotgun (WGS) entry which is preliminary data.</text>
</comment>
<feature type="compositionally biased region" description="Polar residues" evidence="9">
    <location>
        <begin position="9"/>
        <end position="42"/>
    </location>
</feature>
<dbReference type="InterPro" id="IPR036864">
    <property type="entry name" value="Zn2-C6_fun-type_DNA-bd_sf"/>
</dbReference>
<dbReference type="GO" id="GO:0008270">
    <property type="term" value="F:zinc ion binding"/>
    <property type="evidence" value="ECO:0007669"/>
    <property type="project" value="InterPro"/>
</dbReference>
<keyword evidence="3" id="KW-0862">Zinc</keyword>
<dbReference type="PROSITE" id="PS50048">
    <property type="entry name" value="ZN2_CY6_FUNGAL_2"/>
    <property type="match status" value="1"/>
</dbReference>
<dbReference type="InterPro" id="IPR001138">
    <property type="entry name" value="Zn2Cys6_DnaBD"/>
</dbReference>
<dbReference type="PANTHER" id="PTHR31845">
    <property type="entry name" value="FINGER DOMAIN PROTEIN, PUTATIVE-RELATED"/>
    <property type="match status" value="1"/>
</dbReference>
<dbReference type="GeneID" id="66115348"/>
<sequence length="1029" mass="114006">MMKSIYPKTESQSEYLNSGTELNGAGTSTPTMAASSNGSPTSHGKRNASATISSTSIQSKRKKSSVPGNFDMASSNANVSTSGGFAPGTGGSASSSSAAAAAAAASKHRPVTSCSYCRQHKIKCNASELFPSPCTRCERMGLKCEIDPEFKPKKGSQIQLLKNDVDELRAKIELLTKNESLLTQALNQHNLIFLQQQQRQQQQLNQTYYPQNGSPTTSSIHSNSQGAATIPANSPNVSTPHQRSIINDTIPSSQFIQQDQTPSQKTFTNQTSSFPPIISNNTTLTKIGLLIQESADSISDQKKDTSVLNISEFIIGDVRLLLEKASELHDRFIARFLPYMPIMTLKSALELYTKSQLLFWTVICTAALSEPEPTLYMSLASLIKQLAIETCWIRTPRSTHVIQALIILATWPLPNEKVLDDSSYRFIGLAKNLSLQLGLHRGGEFIQEFSRTQASLGPDSECWRTRSWLAVYFNDQFWSSTLGLPPSISTTDYLLENARVDHTLPNNFRCLISLSIFQSKLVNVMGISVTRSDGLLEPLNRAGSLNILDRELDRLRFKLPIEEGSAVEVYYLYIRLMMCCFAFLPGTPIEDQVKYVSTAYTAATRIITVTSQMLKNVHLIELPIYVRQSLTYSVLLLFKLHVSRYLVDNCVDSARQSIVTVHRLLRNTLSSWKDLQNDISRTAKVLENMNLALYSCPEIFLEDNYQAGSSIITRMRSHLTASLFYDLVWCVHEARRRTIANKKLFEDAKITTEAVQNRKLAPLPFYNQITKEDFQAMTSITPNGTTITTLVPTDHAMQQARSNTGTDSPMAINGIPLAMLGATGSIKDKISSGSQKKGSLPSSKRAIRRAASKKNVITSPKMEATSSSQIETPNLPMHSFTPVAPQMSSTTMTQPMTSQQMTGPVMGGDIEEHKMNFNVNEFYPQETSDTPTLSRSMEPPMASMVETPVDALTGQPLLPSSRNNMNDMGEVSIPDGMDSNIQGLPAHNNELANHMYSFFQQQTNGWLNEEKSQDDDFLGWFDANLMNDM</sequence>
<dbReference type="GO" id="GO:0001216">
    <property type="term" value="F:DNA-binding transcription activator activity"/>
    <property type="evidence" value="ECO:0007669"/>
    <property type="project" value="UniProtKB-ARBA"/>
</dbReference>
<keyword evidence="6" id="KW-0804">Transcription</keyword>
<organism evidence="11 12">
    <name type="scientific">Scheffersomyces spartinae</name>
    <dbReference type="NCBI Taxonomy" id="45513"/>
    <lineage>
        <taxon>Eukaryota</taxon>
        <taxon>Fungi</taxon>
        <taxon>Dikarya</taxon>
        <taxon>Ascomycota</taxon>
        <taxon>Saccharomycotina</taxon>
        <taxon>Pichiomycetes</taxon>
        <taxon>Debaryomycetaceae</taxon>
        <taxon>Scheffersomyces</taxon>
    </lineage>
</organism>
<keyword evidence="5" id="KW-0238">DNA-binding</keyword>
<dbReference type="Pfam" id="PF00172">
    <property type="entry name" value="Zn_clus"/>
    <property type="match status" value="1"/>
</dbReference>
<accession>A0A9P7V6S9</accession>
<dbReference type="GO" id="GO:0000976">
    <property type="term" value="F:transcription cis-regulatory region binding"/>
    <property type="evidence" value="ECO:0007669"/>
    <property type="project" value="TreeGrafter"/>
</dbReference>
<name>A0A9P7V6S9_9ASCO</name>
<evidence type="ECO:0000256" key="3">
    <source>
        <dbReference type="ARBA" id="ARBA00022833"/>
    </source>
</evidence>
<dbReference type="Proteomes" id="UP000790833">
    <property type="component" value="Unassembled WGS sequence"/>
</dbReference>
<dbReference type="CDD" id="cd00067">
    <property type="entry name" value="GAL4"/>
    <property type="match status" value="1"/>
</dbReference>
<evidence type="ECO:0000259" key="10">
    <source>
        <dbReference type="PROSITE" id="PS50048"/>
    </source>
</evidence>
<dbReference type="GO" id="GO:0006351">
    <property type="term" value="P:DNA-templated transcription"/>
    <property type="evidence" value="ECO:0007669"/>
    <property type="project" value="InterPro"/>
</dbReference>
<keyword evidence="4" id="KW-0805">Transcription regulation</keyword>
<comment type="subcellular location">
    <subcellularLocation>
        <location evidence="1">Nucleus</location>
    </subcellularLocation>
</comment>
<dbReference type="PROSITE" id="PS00463">
    <property type="entry name" value="ZN2_CY6_FUNGAL_1"/>
    <property type="match status" value="1"/>
</dbReference>
<evidence type="ECO:0000256" key="2">
    <source>
        <dbReference type="ARBA" id="ARBA00022723"/>
    </source>
</evidence>
<proteinExistence type="predicted"/>
<dbReference type="CDD" id="cd12148">
    <property type="entry name" value="fungal_TF_MHR"/>
    <property type="match status" value="1"/>
</dbReference>
<feature type="compositionally biased region" description="Polar residues" evidence="9">
    <location>
        <begin position="831"/>
        <end position="842"/>
    </location>
</feature>
<keyword evidence="2" id="KW-0479">Metal-binding</keyword>
<evidence type="ECO:0000256" key="6">
    <source>
        <dbReference type="ARBA" id="ARBA00023163"/>
    </source>
</evidence>
<dbReference type="PANTHER" id="PTHR31845:SF6">
    <property type="entry name" value="TRANSCRIPTION FACTOR SEF1-RELATED"/>
    <property type="match status" value="1"/>
</dbReference>
<feature type="compositionally biased region" description="Low complexity" evidence="9">
    <location>
        <begin position="48"/>
        <end position="57"/>
    </location>
</feature>
<dbReference type="RefSeq" id="XP_043047806.1">
    <property type="nucleotide sequence ID" value="XM_043192751.1"/>
</dbReference>
<dbReference type="OrthoDB" id="3163292at2759"/>
<evidence type="ECO:0000256" key="9">
    <source>
        <dbReference type="SAM" id="MobiDB-lite"/>
    </source>
</evidence>
<keyword evidence="8" id="KW-0175">Coiled coil</keyword>
<keyword evidence="12" id="KW-1185">Reference proteome</keyword>
<dbReference type="Pfam" id="PF04082">
    <property type="entry name" value="Fungal_trans"/>
    <property type="match status" value="1"/>
</dbReference>
<dbReference type="FunFam" id="4.10.240.10:FF:000003">
    <property type="entry name" value="C6 transcription factor (Leu3)"/>
    <property type="match status" value="1"/>
</dbReference>
<feature type="region of interest" description="Disordered" evidence="9">
    <location>
        <begin position="211"/>
        <end position="241"/>
    </location>
</feature>
<feature type="region of interest" description="Disordered" evidence="9">
    <location>
        <begin position="828"/>
        <end position="854"/>
    </location>
</feature>
<dbReference type="GO" id="GO:0005634">
    <property type="term" value="C:nucleus"/>
    <property type="evidence" value="ECO:0007669"/>
    <property type="project" value="UniProtKB-SubCell"/>
</dbReference>
<protein>
    <submittedName>
        <fullName evidence="11">Suppressor protein sef1</fullName>
    </submittedName>
</protein>
<dbReference type="EMBL" id="JAHMUF010000019">
    <property type="protein sequence ID" value="KAG7192256.1"/>
    <property type="molecule type" value="Genomic_DNA"/>
</dbReference>
<evidence type="ECO:0000313" key="11">
    <source>
        <dbReference type="EMBL" id="KAG7192256.1"/>
    </source>
</evidence>
<gene>
    <name evidence="11" type="primary">SEF1</name>
    <name evidence="11" type="ORF">KQ657_001974</name>
</gene>
<dbReference type="SUPFAM" id="SSF57701">
    <property type="entry name" value="Zn2/Cys6 DNA-binding domain"/>
    <property type="match status" value="1"/>
</dbReference>
<dbReference type="InterPro" id="IPR051089">
    <property type="entry name" value="prtT"/>
</dbReference>
<evidence type="ECO:0000256" key="1">
    <source>
        <dbReference type="ARBA" id="ARBA00004123"/>
    </source>
</evidence>
<dbReference type="AlphaFoldDB" id="A0A9P7V6S9"/>
<feature type="coiled-coil region" evidence="8">
    <location>
        <begin position="158"/>
        <end position="185"/>
    </location>
</feature>
<evidence type="ECO:0000313" key="12">
    <source>
        <dbReference type="Proteomes" id="UP000790833"/>
    </source>
</evidence>
<dbReference type="GO" id="GO:0000981">
    <property type="term" value="F:DNA-binding transcription factor activity, RNA polymerase II-specific"/>
    <property type="evidence" value="ECO:0007669"/>
    <property type="project" value="InterPro"/>
</dbReference>